<gene>
    <name evidence="2" type="ORF">MERR_LOCUS32043</name>
</gene>
<protein>
    <submittedName>
        <fullName evidence="2">Uncharacterized protein</fullName>
    </submittedName>
</protein>
<dbReference type="PANTHER" id="PTHR33622">
    <property type="entry name" value="OS03G0724500 PROTEIN"/>
    <property type="match status" value="1"/>
</dbReference>
<sequence length="104" mass="11606">MDTNKIQAENQEEGEVSTTSCSKYVKDDNATFLENLKGQMDEFVNASMEEHKACFKHNMDKIFEEVSKAVSAVKNVEVNQVCQKVVSAVKNVEVNQVNQTADST</sequence>
<dbReference type="AlphaFoldDB" id="A0A6D2JSV3"/>
<comment type="caution">
    <text evidence="2">The sequence shown here is derived from an EMBL/GenBank/DDBJ whole genome shotgun (WGS) entry which is preliminary data.</text>
</comment>
<dbReference type="PANTHER" id="PTHR33622:SF10">
    <property type="entry name" value="MARKER FOR OXIDATIVE STRESS RESPONSE PROTEIN"/>
    <property type="match status" value="1"/>
</dbReference>
<evidence type="ECO:0000313" key="2">
    <source>
        <dbReference type="EMBL" id="CAA7044808.1"/>
    </source>
</evidence>
<dbReference type="EMBL" id="CACVBM020001307">
    <property type="protein sequence ID" value="CAA7044808.1"/>
    <property type="molecule type" value="Genomic_DNA"/>
</dbReference>
<reference evidence="2" key="1">
    <citation type="submission" date="2020-01" db="EMBL/GenBank/DDBJ databases">
        <authorList>
            <person name="Mishra B."/>
        </authorList>
    </citation>
    <scope>NUCLEOTIDE SEQUENCE [LARGE SCALE GENOMIC DNA]</scope>
</reference>
<keyword evidence="3" id="KW-1185">Reference proteome</keyword>
<feature type="region of interest" description="Disordered" evidence="1">
    <location>
        <begin position="1"/>
        <end position="20"/>
    </location>
</feature>
<dbReference type="Proteomes" id="UP000467841">
    <property type="component" value="Unassembled WGS sequence"/>
</dbReference>
<organism evidence="2 3">
    <name type="scientific">Microthlaspi erraticum</name>
    <dbReference type="NCBI Taxonomy" id="1685480"/>
    <lineage>
        <taxon>Eukaryota</taxon>
        <taxon>Viridiplantae</taxon>
        <taxon>Streptophyta</taxon>
        <taxon>Embryophyta</taxon>
        <taxon>Tracheophyta</taxon>
        <taxon>Spermatophyta</taxon>
        <taxon>Magnoliopsida</taxon>
        <taxon>eudicotyledons</taxon>
        <taxon>Gunneridae</taxon>
        <taxon>Pentapetalae</taxon>
        <taxon>rosids</taxon>
        <taxon>malvids</taxon>
        <taxon>Brassicales</taxon>
        <taxon>Brassicaceae</taxon>
        <taxon>Coluteocarpeae</taxon>
        <taxon>Microthlaspi</taxon>
    </lineage>
</organism>
<accession>A0A6D2JSV3</accession>
<dbReference type="OrthoDB" id="631057at2759"/>
<proteinExistence type="predicted"/>
<name>A0A6D2JSV3_9BRAS</name>
<evidence type="ECO:0000313" key="3">
    <source>
        <dbReference type="Proteomes" id="UP000467841"/>
    </source>
</evidence>
<evidence type="ECO:0000256" key="1">
    <source>
        <dbReference type="SAM" id="MobiDB-lite"/>
    </source>
</evidence>